<dbReference type="PROSITE" id="PS50835">
    <property type="entry name" value="IG_LIKE"/>
    <property type="match status" value="1"/>
</dbReference>
<evidence type="ECO:0000313" key="3">
    <source>
        <dbReference type="Proteomes" id="UP001162164"/>
    </source>
</evidence>
<dbReference type="PANTHER" id="PTHR23278:SF28">
    <property type="entry name" value="SIDESTEP IV, ISOFORM C"/>
    <property type="match status" value="1"/>
</dbReference>
<sequence length="97" mass="10803">MGNEAVASPIIPPEKIHIYDDHRVDKSLILGPYNEGSDVSLLCEVKGGRPRPKVTWFLENTVIDDSYDVNRTALSSIISHSERRPTAFARKTDLPGQ</sequence>
<dbReference type="InterPro" id="IPR013783">
    <property type="entry name" value="Ig-like_fold"/>
</dbReference>
<dbReference type="InterPro" id="IPR036179">
    <property type="entry name" value="Ig-like_dom_sf"/>
</dbReference>
<reference evidence="2" key="1">
    <citation type="journal article" date="2023" name="Insect Mol. Biol.">
        <title>Genome sequencing provides insights into the evolution of gene families encoding plant cell wall-degrading enzymes in longhorned beetles.</title>
        <authorList>
            <person name="Shin N.R."/>
            <person name="Okamura Y."/>
            <person name="Kirsch R."/>
            <person name="Pauchet Y."/>
        </authorList>
    </citation>
    <scope>NUCLEOTIDE SEQUENCE</scope>
    <source>
        <strain evidence="2">MMC_N1</strain>
    </source>
</reference>
<comment type="caution">
    <text evidence="2">The sequence shown here is derived from an EMBL/GenBank/DDBJ whole genome shotgun (WGS) entry which is preliminary data.</text>
</comment>
<accession>A0ABQ9JUT1</accession>
<keyword evidence="3" id="KW-1185">Reference proteome</keyword>
<dbReference type="SUPFAM" id="SSF48726">
    <property type="entry name" value="Immunoglobulin"/>
    <property type="match status" value="1"/>
</dbReference>
<proteinExistence type="predicted"/>
<dbReference type="EMBL" id="JAPWTJ010000162">
    <property type="protein sequence ID" value="KAJ8981823.1"/>
    <property type="molecule type" value="Genomic_DNA"/>
</dbReference>
<organism evidence="2 3">
    <name type="scientific">Molorchus minor</name>
    <dbReference type="NCBI Taxonomy" id="1323400"/>
    <lineage>
        <taxon>Eukaryota</taxon>
        <taxon>Metazoa</taxon>
        <taxon>Ecdysozoa</taxon>
        <taxon>Arthropoda</taxon>
        <taxon>Hexapoda</taxon>
        <taxon>Insecta</taxon>
        <taxon>Pterygota</taxon>
        <taxon>Neoptera</taxon>
        <taxon>Endopterygota</taxon>
        <taxon>Coleoptera</taxon>
        <taxon>Polyphaga</taxon>
        <taxon>Cucujiformia</taxon>
        <taxon>Chrysomeloidea</taxon>
        <taxon>Cerambycidae</taxon>
        <taxon>Lamiinae</taxon>
        <taxon>Monochamini</taxon>
        <taxon>Molorchus</taxon>
    </lineage>
</organism>
<evidence type="ECO:0000313" key="2">
    <source>
        <dbReference type="EMBL" id="KAJ8981823.1"/>
    </source>
</evidence>
<dbReference type="Proteomes" id="UP001162164">
    <property type="component" value="Unassembled WGS sequence"/>
</dbReference>
<protein>
    <recommendedName>
        <fullName evidence="1">Ig-like domain-containing protein</fullName>
    </recommendedName>
</protein>
<evidence type="ECO:0000259" key="1">
    <source>
        <dbReference type="PROSITE" id="PS50835"/>
    </source>
</evidence>
<dbReference type="InterPro" id="IPR007110">
    <property type="entry name" value="Ig-like_dom"/>
</dbReference>
<feature type="domain" description="Ig-like" evidence="1">
    <location>
        <begin position="13"/>
        <end position="57"/>
    </location>
</feature>
<dbReference type="PANTHER" id="PTHR23278">
    <property type="entry name" value="SIDESTEP PROTEIN"/>
    <property type="match status" value="1"/>
</dbReference>
<name>A0ABQ9JUT1_9CUCU</name>
<dbReference type="Gene3D" id="2.60.40.10">
    <property type="entry name" value="Immunoglobulins"/>
    <property type="match status" value="1"/>
</dbReference>
<gene>
    <name evidence="2" type="ORF">NQ317_007409</name>
</gene>